<gene>
    <name evidence="1" type="ORF">I4F81_010001</name>
</gene>
<proteinExistence type="predicted"/>
<evidence type="ECO:0000313" key="1">
    <source>
        <dbReference type="EMBL" id="KAK1867494.1"/>
    </source>
</evidence>
<keyword evidence="2" id="KW-1185">Reference proteome</keyword>
<accession>A0ACC3CBF5</accession>
<organism evidence="1 2">
    <name type="scientific">Pyropia yezoensis</name>
    <name type="common">Susabi-nori</name>
    <name type="synonym">Porphyra yezoensis</name>
    <dbReference type="NCBI Taxonomy" id="2788"/>
    <lineage>
        <taxon>Eukaryota</taxon>
        <taxon>Rhodophyta</taxon>
        <taxon>Bangiophyceae</taxon>
        <taxon>Bangiales</taxon>
        <taxon>Bangiaceae</taxon>
        <taxon>Pyropia</taxon>
    </lineage>
</organism>
<dbReference type="Proteomes" id="UP000798662">
    <property type="component" value="Chromosome 3"/>
</dbReference>
<dbReference type="EMBL" id="CM020620">
    <property type="protein sequence ID" value="KAK1867494.1"/>
    <property type="molecule type" value="Genomic_DNA"/>
</dbReference>
<protein>
    <submittedName>
        <fullName evidence="1">Uncharacterized protein</fullName>
    </submittedName>
</protein>
<comment type="caution">
    <text evidence="1">The sequence shown here is derived from an EMBL/GenBank/DDBJ whole genome shotgun (WGS) entry which is preliminary data.</text>
</comment>
<evidence type="ECO:0000313" key="2">
    <source>
        <dbReference type="Proteomes" id="UP000798662"/>
    </source>
</evidence>
<sequence>MAAATAPSAAALLADVGAPAHLARERCLLRLRAALPSPGVRAACRESLMAALAADASLTTPATATAGLEGGAAGDGGEPGDGGGGNSPAGGEVVVGGGSGSWERACGLLRAATEVLASAERGAGGGGAPAEDVPFEAAVMDAAVEGIRHEEVRVRQAAGDALGALAGHRVVAAGLADNWSQVRYAASVCVRVLLASGSSAAVEPYVSDLLLPRLLLNRHYVADGVRVYSLGTYATSPVTASGRGRATLIAHLPAAVSYCVSQAGADNHAVREAACRSLAEVAAALPADAVTPLLGLMIPALVTATDDGSWPVRDVAMDAIASVAAAYPAAVAATGVLDGPDGVVAVWHAALQDVIPSAVAAAITARLATPLDVDAATAPALSGGATADAERPSGAITGFGPVAKAARDNDAALHTGQTVYSCGSLAPKMPARRSTGAARPPVAGGCSGGGHGPPPPAAAWHAIDGGLRLWVAVLTAGPGPLRDAAVPLLAAVAAVARRAAGAPFAQAAPLLGCVWAAVVEGVPAIGGSGGGGEVVDPSAFADALAVSTACGQRGVEVAAKRAASELAAAVARR</sequence>
<reference evidence="1" key="1">
    <citation type="submission" date="2019-11" db="EMBL/GenBank/DDBJ databases">
        <title>Nori genome reveals adaptations in red seaweeds to the harsh intertidal environment.</title>
        <authorList>
            <person name="Wang D."/>
            <person name="Mao Y."/>
        </authorList>
    </citation>
    <scope>NUCLEOTIDE SEQUENCE</scope>
    <source>
        <tissue evidence="1">Gametophyte</tissue>
    </source>
</reference>
<name>A0ACC3CBF5_PYRYE</name>